<sequence>MITINDIAKLAGVSRTTVSRVINNSGYISEKSRKRVMDAIAETGFVPSQHAKSLRTKQTKIIGVILPKISTDTSSRTVDGMTEVFEAQGYQILLTRTNLDREKEIEHLRLLQNRQVDGIILIATNTSQELVDEIKDSKVPVVVVGQEIHDVPSIIFDDYAAARHMTQLMIEKGRRHIGYIGVDEEDRSVGVLRKQGYTDAMAAHGLHMEDAWIQKGDFSIDSGYAAMERMMLASYERLDAVFAATDRMGLGAWKYLKRHGFDIPGDIAVVGIGASETSHFIDPALTTIEYAHAQAGRESALVMLQVLQDEKEFCDKKVLDFNLVERDSL</sequence>
<proteinExistence type="predicted"/>
<dbReference type="EMBL" id="VMSJ01000003">
    <property type="protein sequence ID" value="TVT27726.1"/>
    <property type="molecule type" value="Genomic_DNA"/>
</dbReference>
<dbReference type="AlphaFoldDB" id="A0A558AU70"/>
<dbReference type="SMART" id="SM00354">
    <property type="entry name" value="HTH_LACI"/>
    <property type="match status" value="1"/>
</dbReference>
<keyword evidence="3" id="KW-0804">Transcription</keyword>
<reference evidence="5 6" key="1">
    <citation type="submission" date="2019-07" db="EMBL/GenBank/DDBJ databases">
        <title>Salinicoccus cyprini sp. nov., isolated from gastro-intestinal tract of mirror carp, Cyprinus carpio var. specularis, collected from Gobind Sagar Reservoir, Himachal Pradesh, India.</title>
        <authorList>
            <person name="Talwar C."/>
            <person name="Singh A.K."/>
            <person name="Lal R."/>
            <person name="Negi R.K."/>
        </authorList>
    </citation>
    <scope>NUCLEOTIDE SEQUENCE [LARGE SCALE GENOMIC DNA]</scope>
    <source>
        <strain evidence="5 6">CT19</strain>
    </source>
</reference>
<keyword evidence="2" id="KW-0238">DNA-binding</keyword>
<dbReference type="RefSeq" id="WP_145288624.1">
    <property type="nucleotide sequence ID" value="NZ_VMSJ01000003.1"/>
</dbReference>
<dbReference type="OrthoDB" id="43195at2"/>
<dbReference type="Pfam" id="PF00356">
    <property type="entry name" value="LacI"/>
    <property type="match status" value="1"/>
</dbReference>
<dbReference type="SUPFAM" id="SSF47413">
    <property type="entry name" value="lambda repressor-like DNA-binding domains"/>
    <property type="match status" value="1"/>
</dbReference>
<dbReference type="CDD" id="cd01542">
    <property type="entry name" value="PBP1_TreR-like"/>
    <property type="match status" value="1"/>
</dbReference>
<keyword evidence="6" id="KW-1185">Reference proteome</keyword>
<dbReference type="Proteomes" id="UP000315103">
    <property type="component" value="Unassembled WGS sequence"/>
</dbReference>
<organism evidence="5 6">
    <name type="scientific">Salinicoccus cyprini</name>
    <dbReference type="NCBI Taxonomy" id="2493691"/>
    <lineage>
        <taxon>Bacteria</taxon>
        <taxon>Bacillati</taxon>
        <taxon>Bacillota</taxon>
        <taxon>Bacilli</taxon>
        <taxon>Bacillales</taxon>
        <taxon>Staphylococcaceae</taxon>
        <taxon>Salinicoccus</taxon>
    </lineage>
</organism>
<keyword evidence="1" id="KW-0805">Transcription regulation</keyword>
<accession>A0A558AU70</accession>
<dbReference type="PROSITE" id="PS00356">
    <property type="entry name" value="HTH_LACI_1"/>
    <property type="match status" value="1"/>
</dbReference>
<evidence type="ECO:0000259" key="4">
    <source>
        <dbReference type="PROSITE" id="PS50932"/>
    </source>
</evidence>
<protein>
    <submittedName>
        <fullName evidence="5">LacI family transcriptional regulator</fullName>
    </submittedName>
</protein>
<evidence type="ECO:0000256" key="3">
    <source>
        <dbReference type="ARBA" id="ARBA00023163"/>
    </source>
</evidence>
<comment type="caution">
    <text evidence="5">The sequence shown here is derived from an EMBL/GenBank/DDBJ whole genome shotgun (WGS) entry which is preliminary data.</text>
</comment>
<evidence type="ECO:0000313" key="6">
    <source>
        <dbReference type="Proteomes" id="UP000315103"/>
    </source>
</evidence>
<dbReference type="InterPro" id="IPR010982">
    <property type="entry name" value="Lambda_DNA-bd_dom_sf"/>
</dbReference>
<dbReference type="PANTHER" id="PTHR30146:SF146">
    <property type="entry name" value="HTH-TYPE TRANSCRIPTIONAL REGULATOR TRER"/>
    <property type="match status" value="1"/>
</dbReference>
<evidence type="ECO:0000256" key="2">
    <source>
        <dbReference type="ARBA" id="ARBA00023125"/>
    </source>
</evidence>
<evidence type="ECO:0000313" key="5">
    <source>
        <dbReference type="EMBL" id="TVT27726.1"/>
    </source>
</evidence>
<dbReference type="GO" id="GO:0003700">
    <property type="term" value="F:DNA-binding transcription factor activity"/>
    <property type="evidence" value="ECO:0007669"/>
    <property type="project" value="TreeGrafter"/>
</dbReference>
<dbReference type="PANTHER" id="PTHR30146">
    <property type="entry name" value="LACI-RELATED TRANSCRIPTIONAL REPRESSOR"/>
    <property type="match status" value="1"/>
</dbReference>
<evidence type="ECO:0000256" key="1">
    <source>
        <dbReference type="ARBA" id="ARBA00023015"/>
    </source>
</evidence>
<name>A0A558AU70_9STAP</name>
<dbReference type="CDD" id="cd01392">
    <property type="entry name" value="HTH_LacI"/>
    <property type="match status" value="1"/>
</dbReference>
<feature type="domain" description="HTH lacI-type" evidence="4">
    <location>
        <begin position="2"/>
        <end position="56"/>
    </location>
</feature>
<dbReference type="PROSITE" id="PS50932">
    <property type="entry name" value="HTH_LACI_2"/>
    <property type="match status" value="1"/>
</dbReference>
<dbReference type="InterPro" id="IPR028082">
    <property type="entry name" value="Peripla_BP_I"/>
</dbReference>
<dbReference type="InterPro" id="IPR000843">
    <property type="entry name" value="HTH_LacI"/>
</dbReference>
<dbReference type="InterPro" id="IPR001761">
    <property type="entry name" value="Peripla_BP/Lac1_sug-bd_dom"/>
</dbReference>
<dbReference type="PRINTS" id="PR00036">
    <property type="entry name" value="HTHLACI"/>
</dbReference>
<dbReference type="SUPFAM" id="SSF53822">
    <property type="entry name" value="Periplasmic binding protein-like I"/>
    <property type="match status" value="1"/>
</dbReference>
<dbReference type="Gene3D" id="3.40.50.2300">
    <property type="match status" value="2"/>
</dbReference>
<dbReference type="Pfam" id="PF00532">
    <property type="entry name" value="Peripla_BP_1"/>
    <property type="match status" value="1"/>
</dbReference>
<dbReference type="Gene3D" id="1.10.260.40">
    <property type="entry name" value="lambda repressor-like DNA-binding domains"/>
    <property type="match status" value="1"/>
</dbReference>
<dbReference type="GO" id="GO:0000976">
    <property type="term" value="F:transcription cis-regulatory region binding"/>
    <property type="evidence" value="ECO:0007669"/>
    <property type="project" value="TreeGrafter"/>
</dbReference>
<gene>
    <name evidence="5" type="ORF">FO441_08445</name>
</gene>